<dbReference type="PANTHER" id="PTHR11596">
    <property type="entry name" value="ALKALINE PHOSPHATASE"/>
    <property type="match status" value="1"/>
</dbReference>
<evidence type="ECO:0000256" key="2">
    <source>
        <dbReference type="ARBA" id="ARBA00022553"/>
    </source>
</evidence>
<protein>
    <recommendedName>
        <fullName evidence="1">alkaline phosphatase</fullName>
        <ecNumber evidence="1">3.1.3.1</ecNumber>
    </recommendedName>
</protein>
<dbReference type="Proteomes" id="UP000821853">
    <property type="component" value="Chromosome 3"/>
</dbReference>
<dbReference type="VEuPathDB" id="VectorBase:HLOH_049114"/>
<name>A0A9J6FXS2_HAELO</name>
<sequence length="84" mass="9348">MLFQVIMGGGRKVFLNKTHKDPEGKNGSRKDGKNLIESWIKLKENSSAAYVWNKSALLQVNTTSTEYLLGMSAISSVLSRWLCA</sequence>
<dbReference type="PANTHER" id="PTHR11596:SF5">
    <property type="entry name" value="ALKALINE PHOSPHATASE"/>
    <property type="match status" value="1"/>
</dbReference>
<evidence type="ECO:0000256" key="1">
    <source>
        <dbReference type="ARBA" id="ARBA00012647"/>
    </source>
</evidence>
<proteinExistence type="predicted"/>
<dbReference type="Gene3D" id="3.40.720.10">
    <property type="entry name" value="Alkaline Phosphatase, subunit A"/>
    <property type="match status" value="1"/>
</dbReference>
<dbReference type="InterPro" id="IPR001952">
    <property type="entry name" value="Alkaline_phosphatase"/>
</dbReference>
<reference evidence="3 4" key="1">
    <citation type="journal article" date="2020" name="Cell">
        <title>Large-Scale Comparative Analyses of Tick Genomes Elucidate Their Genetic Diversity and Vector Capacities.</title>
        <authorList>
            <consortium name="Tick Genome and Microbiome Consortium (TIGMIC)"/>
            <person name="Jia N."/>
            <person name="Wang J."/>
            <person name="Shi W."/>
            <person name="Du L."/>
            <person name="Sun Y."/>
            <person name="Zhan W."/>
            <person name="Jiang J.F."/>
            <person name="Wang Q."/>
            <person name="Zhang B."/>
            <person name="Ji P."/>
            <person name="Bell-Sakyi L."/>
            <person name="Cui X.M."/>
            <person name="Yuan T.T."/>
            <person name="Jiang B.G."/>
            <person name="Yang W.F."/>
            <person name="Lam T.T."/>
            <person name="Chang Q.C."/>
            <person name="Ding S.J."/>
            <person name="Wang X.J."/>
            <person name="Zhu J.G."/>
            <person name="Ruan X.D."/>
            <person name="Zhao L."/>
            <person name="Wei J.T."/>
            <person name="Ye R.Z."/>
            <person name="Que T.C."/>
            <person name="Du C.H."/>
            <person name="Zhou Y.H."/>
            <person name="Cheng J.X."/>
            <person name="Dai P.F."/>
            <person name="Guo W.B."/>
            <person name="Han X.H."/>
            <person name="Huang E.J."/>
            <person name="Li L.F."/>
            <person name="Wei W."/>
            <person name="Gao Y.C."/>
            <person name="Liu J.Z."/>
            <person name="Shao H.Z."/>
            <person name="Wang X."/>
            <person name="Wang C.C."/>
            <person name="Yang T.C."/>
            <person name="Huo Q.B."/>
            <person name="Li W."/>
            <person name="Chen H.Y."/>
            <person name="Chen S.E."/>
            <person name="Zhou L.G."/>
            <person name="Ni X.B."/>
            <person name="Tian J.H."/>
            <person name="Sheng Y."/>
            <person name="Liu T."/>
            <person name="Pan Y.S."/>
            <person name="Xia L.Y."/>
            <person name="Li J."/>
            <person name="Zhao F."/>
            <person name="Cao W.C."/>
        </authorList>
    </citation>
    <scope>NUCLEOTIDE SEQUENCE [LARGE SCALE GENOMIC DNA]</scope>
    <source>
        <strain evidence="3">HaeL-2018</strain>
    </source>
</reference>
<keyword evidence="4" id="KW-1185">Reference proteome</keyword>
<dbReference type="SUPFAM" id="SSF53649">
    <property type="entry name" value="Alkaline phosphatase-like"/>
    <property type="match status" value="1"/>
</dbReference>
<dbReference type="AlphaFoldDB" id="A0A9J6FXS2"/>
<dbReference type="GO" id="GO:0004035">
    <property type="term" value="F:alkaline phosphatase activity"/>
    <property type="evidence" value="ECO:0007669"/>
    <property type="project" value="UniProtKB-EC"/>
</dbReference>
<evidence type="ECO:0000313" key="3">
    <source>
        <dbReference type="EMBL" id="KAH9370926.1"/>
    </source>
</evidence>
<organism evidence="3 4">
    <name type="scientific">Haemaphysalis longicornis</name>
    <name type="common">Bush tick</name>
    <dbReference type="NCBI Taxonomy" id="44386"/>
    <lineage>
        <taxon>Eukaryota</taxon>
        <taxon>Metazoa</taxon>
        <taxon>Ecdysozoa</taxon>
        <taxon>Arthropoda</taxon>
        <taxon>Chelicerata</taxon>
        <taxon>Arachnida</taxon>
        <taxon>Acari</taxon>
        <taxon>Parasitiformes</taxon>
        <taxon>Ixodida</taxon>
        <taxon>Ixodoidea</taxon>
        <taxon>Ixodidae</taxon>
        <taxon>Haemaphysalinae</taxon>
        <taxon>Haemaphysalis</taxon>
    </lineage>
</organism>
<comment type="caution">
    <text evidence="3">The sequence shown here is derived from an EMBL/GenBank/DDBJ whole genome shotgun (WGS) entry which is preliminary data.</text>
</comment>
<accession>A0A9J6FXS2</accession>
<gene>
    <name evidence="3" type="ORF">HPB48_011787</name>
</gene>
<dbReference type="EMBL" id="JABSTR010000005">
    <property type="protein sequence ID" value="KAH9370926.1"/>
    <property type="molecule type" value="Genomic_DNA"/>
</dbReference>
<dbReference type="OMA" id="RRHWISK"/>
<dbReference type="InterPro" id="IPR017850">
    <property type="entry name" value="Alkaline_phosphatase_core_sf"/>
</dbReference>
<keyword evidence="2" id="KW-0597">Phosphoprotein</keyword>
<dbReference type="Pfam" id="PF00245">
    <property type="entry name" value="Alk_phosphatase"/>
    <property type="match status" value="1"/>
</dbReference>
<dbReference type="OrthoDB" id="5818554at2759"/>
<evidence type="ECO:0000313" key="4">
    <source>
        <dbReference type="Proteomes" id="UP000821853"/>
    </source>
</evidence>
<dbReference type="EC" id="3.1.3.1" evidence="1"/>